<feature type="transmembrane region" description="Helical" evidence="1">
    <location>
        <begin position="177"/>
        <end position="198"/>
    </location>
</feature>
<organism evidence="2 3">
    <name type="scientific">Virgibacillus profundi</name>
    <dbReference type="NCBI Taxonomy" id="2024555"/>
    <lineage>
        <taxon>Bacteria</taxon>
        <taxon>Bacillati</taxon>
        <taxon>Bacillota</taxon>
        <taxon>Bacilli</taxon>
        <taxon>Bacillales</taxon>
        <taxon>Bacillaceae</taxon>
        <taxon>Virgibacillus</taxon>
    </lineage>
</organism>
<accession>A0A2A2IIF0</accession>
<protein>
    <recommendedName>
        <fullName evidence="4">DUF624 domain-containing protein</fullName>
    </recommendedName>
</protein>
<reference evidence="2 3" key="1">
    <citation type="submission" date="2017-08" db="EMBL/GenBank/DDBJ databases">
        <title>Virgibacillus indicus sp. nov. and Virgibacillus profoundi sp. nov, two moderately halophilic bacteria isolated from marine sediment by using the Microfluidic Streak Plate.</title>
        <authorList>
            <person name="Xu B."/>
            <person name="Hu B."/>
            <person name="Wang J."/>
            <person name="Zhu Y."/>
            <person name="Huang L."/>
            <person name="Du W."/>
            <person name="Huang Y."/>
        </authorList>
    </citation>
    <scope>NUCLEOTIDE SEQUENCE [LARGE SCALE GENOMIC DNA]</scope>
    <source>
        <strain evidence="2 3">IO3-P3-H5</strain>
    </source>
</reference>
<evidence type="ECO:0000313" key="2">
    <source>
        <dbReference type="EMBL" id="PAV31158.1"/>
    </source>
</evidence>
<feature type="transmembrane region" description="Helical" evidence="1">
    <location>
        <begin position="77"/>
        <end position="97"/>
    </location>
</feature>
<keyword evidence="1" id="KW-1133">Transmembrane helix</keyword>
<dbReference type="OrthoDB" id="2182676at2"/>
<evidence type="ECO:0008006" key="4">
    <source>
        <dbReference type="Google" id="ProtNLM"/>
    </source>
</evidence>
<name>A0A2A2IIF0_9BACI</name>
<gene>
    <name evidence="2" type="ORF">CIL05_00415</name>
</gene>
<comment type="caution">
    <text evidence="2">The sequence shown here is derived from an EMBL/GenBank/DDBJ whole genome shotgun (WGS) entry which is preliminary data.</text>
</comment>
<sequence length="205" mass="23449">MQGIANGFYRIMEWVTRFAYVNLLWVAFTLLGLVLFGFMPATTAMFGVVRKWVRGEEDAPIFPTFWKVYRDEFLRSNVIGIILFGVGYLLTIEFQILRTQVSTAYYIASFGVIAQAILYAIIVAYFFPIFVHFKLKFTQYFKWPFVVGIMHPILTIFLLIAVAALNLVTFKVMPGLLFFFGGSVTAFILMWGASLTFAKFEKAEA</sequence>
<dbReference type="AlphaFoldDB" id="A0A2A2IIF0"/>
<evidence type="ECO:0000313" key="3">
    <source>
        <dbReference type="Proteomes" id="UP000218887"/>
    </source>
</evidence>
<dbReference type="InterPro" id="IPR006938">
    <property type="entry name" value="DUF624"/>
</dbReference>
<keyword evidence="1" id="KW-0472">Membrane</keyword>
<feature type="transmembrane region" description="Helical" evidence="1">
    <location>
        <begin position="103"/>
        <end position="131"/>
    </location>
</feature>
<dbReference type="Pfam" id="PF04854">
    <property type="entry name" value="DUF624"/>
    <property type="match status" value="1"/>
</dbReference>
<proteinExistence type="predicted"/>
<keyword evidence="3" id="KW-1185">Reference proteome</keyword>
<dbReference type="RefSeq" id="WP_095653529.1">
    <property type="nucleotide sequence ID" value="NZ_NPOA01000001.1"/>
</dbReference>
<dbReference type="EMBL" id="NPOA01000001">
    <property type="protein sequence ID" value="PAV31158.1"/>
    <property type="molecule type" value="Genomic_DNA"/>
</dbReference>
<dbReference type="Proteomes" id="UP000218887">
    <property type="component" value="Unassembled WGS sequence"/>
</dbReference>
<evidence type="ECO:0000256" key="1">
    <source>
        <dbReference type="SAM" id="Phobius"/>
    </source>
</evidence>
<keyword evidence="1" id="KW-0812">Transmembrane</keyword>
<feature type="transmembrane region" description="Helical" evidence="1">
    <location>
        <begin position="20"/>
        <end position="41"/>
    </location>
</feature>
<feature type="transmembrane region" description="Helical" evidence="1">
    <location>
        <begin position="143"/>
        <end position="165"/>
    </location>
</feature>